<dbReference type="RefSeq" id="WP_183397382.1">
    <property type="nucleotide sequence ID" value="NZ_JACIDS010000001.1"/>
</dbReference>
<evidence type="ECO:0000313" key="12">
    <source>
        <dbReference type="Proteomes" id="UP000553963"/>
    </source>
</evidence>
<dbReference type="GO" id="GO:0000166">
    <property type="term" value="F:nucleotide binding"/>
    <property type="evidence" value="ECO:0007669"/>
    <property type="project" value="UniProtKB-KW"/>
</dbReference>
<evidence type="ECO:0000256" key="7">
    <source>
        <dbReference type="ARBA" id="ARBA00022741"/>
    </source>
</evidence>
<proteinExistence type="inferred from homology"/>
<dbReference type="PANTHER" id="PTHR30457">
    <property type="entry name" value="5'-NUCLEOTIDASE SURE"/>
    <property type="match status" value="1"/>
</dbReference>
<keyword evidence="5 9" id="KW-0963">Cytoplasm</keyword>
<dbReference type="Pfam" id="PF01975">
    <property type="entry name" value="SurE"/>
    <property type="match status" value="1"/>
</dbReference>
<evidence type="ECO:0000256" key="1">
    <source>
        <dbReference type="ARBA" id="ARBA00000815"/>
    </source>
</evidence>
<feature type="binding site" evidence="9">
    <location>
        <position position="9"/>
    </location>
    <ligand>
        <name>a divalent metal cation</name>
        <dbReference type="ChEBI" id="CHEBI:60240"/>
    </ligand>
</feature>
<dbReference type="InterPro" id="IPR002828">
    <property type="entry name" value="SurE-like_Pase/nucleotidase"/>
</dbReference>
<dbReference type="AlphaFoldDB" id="A0A840AK64"/>
<feature type="binding site" evidence="9">
    <location>
        <position position="40"/>
    </location>
    <ligand>
        <name>a divalent metal cation</name>
        <dbReference type="ChEBI" id="CHEBI:60240"/>
    </ligand>
</feature>
<dbReference type="GO" id="GO:0046872">
    <property type="term" value="F:metal ion binding"/>
    <property type="evidence" value="ECO:0007669"/>
    <property type="project" value="UniProtKB-UniRule"/>
</dbReference>
<sequence>MRILLTNDDGIHAPGLKVLEQIARTISDDVWVVAPETDQSGLAHSLTLNEPLRLREIDERHFAVRGTPTDCVIMAVHKVLGGKPDLILSGVNSGQNAADDVTYSGTVAGAIEGTLLGIRSIALSQAFAYADARRVIPWETAATHAPGIITKLLTLPPAPGVLYNVNFPNRAPGDVTGVMVTAQGMVSHGLTVDERSDGRGNPYFWLRHQRVVEEHAQGTDVHAIGAGAISVTPLRLDMTAYDEAHGLNALFG</sequence>
<dbReference type="GO" id="GO:0008254">
    <property type="term" value="F:3'-nucleotidase activity"/>
    <property type="evidence" value="ECO:0007669"/>
    <property type="project" value="TreeGrafter"/>
</dbReference>
<dbReference type="Proteomes" id="UP000553963">
    <property type="component" value="Unassembled WGS sequence"/>
</dbReference>
<comment type="similarity">
    <text evidence="4 9">Belongs to the SurE nucleotidase family.</text>
</comment>
<comment type="subcellular location">
    <subcellularLocation>
        <location evidence="3 9">Cytoplasm</location>
    </subcellularLocation>
</comment>
<keyword evidence="12" id="KW-1185">Reference proteome</keyword>
<dbReference type="FunFam" id="3.40.1210.10:FF:000001">
    <property type="entry name" value="5'/3'-nucleotidase SurE"/>
    <property type="match status" value="1"/>
</dbReference>
<accession>A0A840AK64</accession>
<protein>
    <recommendedName>
        <fullName evidence="9">5'-nucleotidase SurE</fullName>
        <ecNumber evidence="9">3.1.3.5</ecNumber>
    </recommendedName>
    <alternativeName>
        <fullName evidence="9">Nucleoside 5'-monophosphate phosphohydrolase</fullName>
    </alternativeName>
</protein>
<dbReference type="GO" id="GO:0004309">
    <property type="term" value="F:exopolyphosphatase activity"/>
    <property type="evidence" value="ECO:0007669"/>
    <property type="project" value="TreeGrafter"/>
</dbReference>
<dbReference type="GO" id="GO:0008253">
    <property type="term" value="F:5'-nucleotidase activity"/>
    <property type="evidence" value="ECO:0007669"/>
    <property type="project" value="UniProtKB-UniRule"/>
</dbReference>
<name>A0A840AK64_9HYPH</name>
<evidence type="ECO:0000256" key="4">
    <source>
        <dbReference type="ARBA" id="ARBA00011062"/>
    </source>
</evidence>
<evidence type="ECO:0000313" key="11">
    <source>
        <dbReference type="EMBL" id="MBB3929758.1"/>
    </source>
</evidence>
<reference evidence="11 12" key="1">
    <citation type="submission" date="2020-08" db="EMBL/GenBank/DDBJ databases">
        <title>Genomic Encyclopedia of Type Strains, Phase IV (KMG-IV): sequencing the most valuable type-strain genomes for metagenomic binning, comparative biology and taxonomic classification.</title>
        <authorList>
            <person name="Goeker M."/>
        </authorList>
    </citation>
    <scope>NUCLEOTIDE SEQUENCE [LARGE SCALE GENOMIC DNA]</scope>
    <source>
        <strain evidence="11 12">DSM 25966</strain>
    </source>
</reference>
<dbReference type="InterPro" id="IPR030048">
    <property type="entry name" value="SurE"/>
</dbReference>
<feature type="binding site" evidence="9">
    <location>
        <position position="8"/>
    </location>
    <ligand>
        <name>a divalent metal cation</name>
        <dbReference type="ChEBI" id="CHEBI:60240"/>
    </ligand>
</feature>
<evidence type="ECO:0000256" key="3">
    <source>
        <dbReference type="ARBA" id="ARBA00004496"/>
    </source>
</evidence>
<keyword evidence="8 9" id="KW-0378">Hydrolase</keyword>
<dbReference type="PANTHER" id="PTHR30457:SF12">
    <property type="entry name" value="5'_3'-NUCLEOTIDASE SURE"/>
    <property type="match status" value="1"/>
</dbReference>
<gene>
    <name evidence="9" type="primary">surE</name>
    <name evidence="11" type="ORF">GGR25_000777</name>
</gene>
<dbReference type="EMBL" id="JACIDS010000001">
    <property type="protein sequence ID" value="MBB3929758.1"/>
    <property type="molecule type" value="Genomic_DNA"/>
</dbReference>
<feature type="domain" description="Survival protein SurE-like phosphatase/nucleotidase" evidence="10">
    <location>
        <begin position="3"/>
        <end position="185"/>
    </location>
</feature>
<comment type="cofactor">
    <cofactor evidence="2">
        <name>Mg(2+)</name>
        <dbReference type="ChEBI" id="CHEBI:18420"/>
    </cofactor>
</comment>
<comment type="cofactor">
    <cofactor evidence="9">
        <name>a divalent metal cation</name>
        <dbReference type="ChEBI" id="CHEBI:60240"/>
    </cofactor>
    <text evidence="9">Binds 1 divalent metal cation per subunit.</text>
</comment>
<evidence type="ECO:0000256" key="8">
    <source>
        <dbReference type="ARBA" id="ARBA00022801"/>
    </source>
</evidence>
<dbReference type="GO" id="GO:0005737">
    <property type="term" value="C:cytoplasm"/>
    <property type="evidence" value="ECO:0007669"/>
    <property type="project" value="UniProtKB-SubCell"/>
</dbReference>
<evidence type="ECO:0000256" key="2">
    <source>
        <dbReference type="ARBA" id="ARBA00001946"/>
    </source>
</evidence>
<evidence type="ECO:0000256" key="5">
    <source>
        <dbReference type="ARBA" id="ARBA00022490"/>
    </source>
</evidence>
<dbReference type="Gene3D" id="3.40.1210.10">
    <property type="entry name" value="Survival protein SurE-like phosphatase/nucleotidase"/>
    <property type="match status" value="1"/>
</dbReference>
<evidence type="ECO:0000256" key="9">
    <source>
        <dbReference type="HAMAP-Rule" id="MF_00060"/>
    </source>
</evidence>
<evidence type="ECO:0000259" key="10">
    <source>
        <dbReference type="Pfam" id="PF01975"/>
    </source>
</evidence>
<feature type="binding site" evidence="9">
    <location>
        <position position="92"/>
    </location>
    <ligand>
        <name>a divalent metal cation</name>
        <dbReference type="ChEBI" id="CHEBI:60240"/>
    </ligand>
</feature>
<dbReference type="NCBIfam" id="TIGR00087">
    <property type="entry name" value="surE"/>
    <property type="match status" value="1"/>
</dbReference>
<comment type="catalytic activity">
    <reaction evidence="1 9">
        <text>a ribonucleoside 5'-phosphate + H2O = a ribonucleoside + phosphate</text>
        <dbReference type="Rhea" id="RHEA:12484"/>
        <dbReference type="ChEBI" id="CHEBI:15377"/>
        <dbReference type="ChEBI" id="CHEBI:18254"/>
        <dbReference type="ChEBI" id="CHEBI:43474"/>
        <dbReference type="ChEBI" id="CHEBI:58043"/>
        <dbReference type="EC" id="3.1.3.5"/>
    </reaction>
</comment>
<dbReference type="InterPro" id="IPR036523">
    <property type="entry name" value="SurE-like_sf"/>
</dbReference>
<comment type="function">
    <text evidence="9">Nucleotidase that shows phosphatase activity on nucleoside 5'-monophosphates.</text>
</comment>
<dbReference type="SUPFAM" id="SSF64167">
    <property type="entry name" value="SurE-like"/>
    <property type="match status" value="1"/>
</dbReference>
<dbReference type="HAMAP" id="MF_00060">
    <property type="entry name" value="SurE"/>
    <property type="match status" value="1"/>
</dbReference>
<dbReference type="NCBIfam" id="NF001490">
    <property type="entry name" value="PRK00346.1-4"/>
    <property type="match status" value="1"/>
</dbReference>
<evidence type="ECO:0000256" key="6">
    <source>
        <dbReference type="ARBA" id="ARBA00022723"/>
    </source>
</evidence>
<comment type="caution">
    <text evidence="11">The sequence shown here is derived from an EMBL/GenBank/DDBJ whole genome shotgun (WGS) entry which is preliminary data.</text>
</comment>
<keyword evidence="6 9" id="KW-0479">Metal-binding</keyword>
<dbReference type="EC" id="3.1.3.5" evidence="9"/>
<keyword evidence="7 9" id="KW-0547">Nucleotide-binding</keyword>
<organism evidence="11 12">
    <name type="scientific">Kaistia hirudinis</name>
    <dbReference type="NCBI Taxonomy" id="1293440"/>
    <lineage>
        <taxon>Bacteria</taxon>
        <taxon>Pseudomonadati</taxon>
        <taxon>Pseudomonadota</taxon>
        <taxon>Alphaproteobacteria</taxon>
        <taxon>Hyphomicrobiales</taxon>
        <taxon>Kaistiaceae</taxon>
        <taxon>Kaistia</taxon>
    </lineage>
</organism>